<dbReference type="PANTHER" id="PTHR10504:SF134">
    <property type="entry name" value="BPI2 DOMAIN-CONTAINING PROTEIN"/>
    <property type="match status" value="1"/>
</dbReference>
<evidence type="ECO:0000313" key="2">
    <source>
        <dbReference type="EMBL" id="VDM49479.1"/>
    </source>
</evidence>
<dbReference type="Pfam" id="PF02886">
    <property type="entry name" value="LBP_BPI_CETP_C"/>
    <property type="match status" value="1"/>
</dbReference>
<dbReference type="InterPro" id="IPR001124">
    <property type="entry name" value="Lipid-bd_serum_glycop_C"/>
</dbReference>
<dbReference type="WBParaSite" id="TCNE_0001816201-mRNA-1">
    <property type="protein sequence ID" value="TCNE_0001816201-mRNA-1"/>
    <property type="gene ID" value="TCNE_0001816201"/>
</dbReference>
<gene>
    <name evidence="2" type="ORF">TCNE_LOCUS18158</name>
</gene>
<dbReference type="SUPFAM" id="SSF55394">
    <property type="entry name" value="Bactericidal permeability-increasing protein, BPI"/>
    <property type="match status" value="2"/>
</dbReference>
<evidence type="ECO:0000313" key="4">
    <source>
        <dbReference type="WBParaSite" id="TCNE_0001816201-mRNA-1"/>
    </source>
</evidence>
<feature type="domain" description="Lipid-binding serum glycoprotein C-terminal" evidence="1">
    <location>
        <begin position="319"/>
        <end position="521"/>
    </location>
</feature>
<proteinExistence type="predicted"/>
<evidence type="ECO:0000259" key="1">
    <source>
        <dbReference type="SMART" id="SM00329"/>
    </source>
</evidence>
<dbReference type="GO" id="GO:0008289">
    <property type="term" value="F:lipid binding"/>
    <property type="evidence" value="ECO:0007669"/>
    <property type="project" value="InterPro"/>
</dbReference>
<dbReference type="AlphaFoldDB" id="A0A183VBN8"/>
<dbReference type="SMART" id="SM00329">
    <property type="entry name" value="BPI2"/>
    <property type="match status" value="1"/>
</dbReference>
<reference evidence="2 3" key="2">
    <citation type="submission" date="2018-11" db="EMBL/GenBank/DDBJ databases">
        <authorList>
            <consortium name="Pathogen Informatics"/>
        </authorList>
    </citation>
    <scope>NUCLEOTIDE SEQUENCE [LARGE SCALE GENOMIC DNA]</scope>
</reference>
<dbReference type="Gene3D" id="3.15.20.10">
    <property type="entry name" value="Bactericidal permeability-increasing protein, domain 2"/>
    <property type="match status" value="1"/>
</dbReference>
<name>A0A183VBN8_TOXCA</name>
<accession>A0A183VBN8</accession>
<dbReference type="EMBL" id="UYWY01025190">
    <property type="protein sequence ID" value="VDM49479.1"/>
    <property type="molecule type" value="Genomic_DNA"/>
</dbReference>
<reference evidence="4" key="1">
    <citation type="submission" date="2016-06" db="UniProtKB">
        <authorList>
            <consortium name="WormBaseParasite"/>
        </authorList>
    </citation>
    <scope>IDENTIFICATION</scope>
</reference>
<dbReference type="Proteomes" id="UP000050794">
    <property type="component" value="Unassembled WGS sequence"/>
</dbReference>
<keyword evidence="3" id="KW-1185">Reference proteome</keyword>
<dbReference type="GO" id="GO:0005615">
    <property type="term" value="C:extracellular space"/>
    <property type="evidence" value="ECO:0007669"/>
    <property type="project" value="TreeGrafter"/>
</dbReference>
<evidence type="ECO:0000313" key="3">
    <source>
        <dbReference type="Proteomes" id="UP000050794"/>
    </source>
</evidence>
<dbReference type="PANTHER" id="PTHR10504">
    <property type="entry name" value="BACTERICIDAL PERMEABILITY-INCREASING BPI PROTEIN-RELATED"/>
    <property type="match status" value="1"/>
</dbReference>
<organism evidence="3 4">
    <name type="scientific">Toxocara canis</name>
    <name type="common">Canine roundworm</name>
    <dbReference type="NCBI Taxonomy" id="6265"/>
    <lineage>
        <taxon>Eukaryota</taxon>
        <taxon>Metazoa</taxon>
        <taxon>Ecdysozoa</taxon>
        <taxon>Nematoda</taxon>
        <taxon>Chromadorea</taxon>
        <taxon>Rhabditida</taxon>
        <taxon>Spirurina</taxon>
        <taxon>Ascaridomorpha</taxon>
        <taxon>Ascaridoidea</taxon>
        <taxon>Toxocaridae</taxon>
        <taxon>Toxocara</taxon>
    </lineage>
</organism>
<protein>
    <submittedName>
        <fullName evidence="4">BPI2 domain-containing protein</fullName>
    </submittedName>
</protein>
<sequence length="545" mass="60135">MQLTIPNEQECFAEGCVQIYGMRVNAQRPPTVVVVAPSPPNLLTLTIADFDLYVTASLSGQMQLVPPIPISVPAAGTLLVTAIQMELGAVLDIQKHHDDKAYVRLVSCYIRKGMVNSKVENMGLLTTINQMNEKAEDVIQRTICGDIQDIIDSEFNTRVAKIPAVISIKDVAQTLLKSVAKRRHSRAVRGTTLGNVSRAMIEHDRIPHAIAHIPSAARAHSIPNVASAAVSLPTNLQPVSSQLETLVLGATFNLEKLSPLILSLSILDTSATYDKFFVGINGDVYVHNHSSIRVGYSFIGFLVLFNPYTRPESLKFVTPTNGKALELLISEYTVNTLLLKAHSVGAVVFRIGSNTPVFGKLLQTTCSFDEVCLSDSVSEPGEKYPDKQLEMIVRSTKPPYIHFARDMATLHFEGRSLFYIEGTTEKVGVIPFETTMVVKARTENGRVHGTFSIPSLEYKNDVDFFDLPVDSLRGFRDANKGALLNVINAKLKEGIALELDEKSHIYNISVAFMNEAVLIQGDLSIEKLFYSTSKDKNTNYYWSRT</sequence>
<dbReference type="InterPro" id="IPR032942">
    <property type="entry name" value="BPI/LBP/Plunc"/>
</dbReference>
<dbReference type="Gene3D" id="3.15.10.10">
    <property type="entry name" value="Bactericidal permeability-increasing protein, domain 1"/>
    <property type="match status" value="1"/>
</dbReference>
<dbReference type="InterPro" id="IPR017943">
    <property type="entry name" value="Bactericidal_perm-incr_a/b_dom"/>
</dbReference>